<reference evidence="2" key="1">
    <citation type="journal article" date="2022" name="Mol. Ecol. Resour.">
        <title>The genomes of chicory, endive, great burdock and yacon provide insights into Asteraceae palaeo-polyploidization history and plant inulin production.</title>
        <authorList>
            <person name="Fan W."/>
            <person name="Wang S."/>
            <person name="Wang H."/>
            <person name="Wang A."/>
            <person name="Jiang F."/>
            <person name="Liu H."/>
            <person name="Zhao H."/>
            <person name="Xu D."/>
            <person name="Zhang Y."/>
        </authorList>
    </citation>
    <scope>NUCLEOTIDE SEQUENCE [LARGE SCALE GENOMIC DNA]</scope>
    <source>
        <strain evidence="2">cv. Yunnan</strain>
    </source>
</reference>
<evidence type="ECO:0000313" key="2">
    <source>
        <dbReference type="Proteomes" id="UP001056120"/>
    </source>
</evidence>
<proteinExistence type="predicted"/>
<dbReference type="Proteomes" id="UP001056120">
    <property type="component" value="Linkage Group LG06"/>
</dbReference>
<evidence type="ECO:0000313" key="1">
    <source>
        <dbReference type="EMBL" id="KAI3813537.1"/>
    </source>
</evidence>
<comment type="caution">
    <text evidence="1">The sequence shown here is derived from an EMBL/GenBank/DDBJ whole genome shotgun (WGS) entry which is preliminary data.</text>
</comment>
<organism evidence="1 2">
    <name type="scientific">Smallanthus sonchifolius</name>
    <dbReference type="NCBI Taxonomy" id="185202"/>
    <lineage>
        <taxon>Eukaryota</taxon>
        <taxon>Viridiplantae</taxon>
        <taxon>Streptophyta</taxon>
        <taxon>Embryophyta</taxon>
        <taxon>Tracheophyta</taxon>
        <taxon>Spermatophyta</taxon>
        <taxon>Magnoliopsida</taxon>
        <taxon>eudicotyledons</taxon>
        <taxon>Gunneridae</taxon>
        <taxon>Pentapetalae</taxon>
        <taxon>asterids</taxon>
        <taxon>campanulids</taxon>
        <taxon>Asterales</taxon>
        <taxon>Asteraceae</taxon>
        <taxon>Asteroideae</taxon>
        <taxon>Heliantheae alliance</taxon>
        <taxon>Millerieae</taxon>
        <taxon>Smallanthus</taxon>
    </lineage>
</organism>
<protein>
    <submittedName>
        <fullName evidence="1">Uncharacterized protein</fullName>
    </submittedName>
</protein>
<dbReference type="EMBL" id="CM042023">
    <property type="protein sequence ID" value="KAI3813537.1"/>
    <property type="molecule type" value="Genomic_DNA"/>
</dbReference>
<keyword evidence="2" id="KW-1185">Reference proteome</keyword>
<name>A0ACB9J2R0_9ASTR</name>
<sequence length="230" mass="25883">MRAGRDPNPDLDPTVRALPPAPPLATAVRPAAGLVVRYRECLKNHAANMGAHVLDGCGEFMPGGEHDTPEALKCAACECHRSFHRREVEGESRSSNHTPRMAPLPRAAPVHLPLVPATQQQHRRFHHPMPPIMMAFGGANGAPAESSSEDFNIFQTYAGVQLMTHTSKKRFRTKFSQEQKEKMFDFAERIGWKIQKQDEQEVLRFCNEVGLKKQVFKVWMHNNKQGAKKK</sequence>
<reference evidence="1 2" key="2">
    <citation type="journal article" date="2022" name="Mol. Ecol. Resour.">
        <title>The genomes of chicory, endive, great burdock and yacon provide insights into Asteraceae paleo-polyploidization history and plant inulin production.</title>
        <authorList>
            <person name="Fan W."/>
            <person name="Wang S."/>
            <person name="Wang H."/>
            <person name="Wang A."/>
            <person name="Jiang F."/>
            <person name="Liu H."/>
            <person name="Zhao H."/>
            <person name="Xu D."/>
            <person name="Zhang Y."/>
        </authorList>
    </citation>
    <scope>NUCLEOTIDE SEQUENCE [LARGE SCALE GENOMIC DNA]</scope>
    <source>
        <strain evidence="2">cv. Yunnan</strain>
        <tissue evidence="1">Leaves</tissue>
    </source>
</reference>
<gene>
    <name evidence="1" type="ORF">L1987_18263</name>
</gene>
<accession>A0ACB9J2R0</accession>